<dbReference type="PROSITE" id="PS51671">
    <property type="entry name" value="ACT"/>
    <property type="match status" value="1"/>
</dbReference>
<dbReference type="CDD" id="cd04882">
    <property type="entry name" value="ACT_Bt0572_2"/>
    <property type="match status" value="1"/>
</dbReference>
<dbReference type="Pfam" id="PF19571">
    <property type="entry name" value="ACT_8"/>
    <property type="match status" value="1"/>
</dbReference>
<sequence>MFVKQVSVFLENKLGRLATVTKILGDNGIDISAMALADTTNFGILRMIVNDPDKAVSVLKEAGFTVSTTDVLAVEVDDRPGGLAAVLEVLQDNGISIEYAYSFIKRAGDKAFILFRVENPDRAVELLKNTGVRVLDEKEVYAL</sequence>
<dbReference type="Gene3D" id="3.30.2130.10">
    <property type="entry name" value="VC0802-like"/>
    <property type="match status" value="1"/>
</dbReference>
<dbReference type="SUPFAM" id="SSF55021">
    <property type="entry name" value="ACT-like"/>
    <property type="match status" value="2"/>
</dbReference>
<keyword evidence="3" id="KW-1185">Reference proteome</keyword>
<dbReference type="EMBL" id="CP002360">
    <property type="protein sequence ID" value="AEE97350.1"/>
    <property type="molecule type" value="Genomic_DNA"/>
</dbReference>
<gene>
    <name evidence="2" type="ordered locus">Mahau_2178</name>
</gene>
<dbReference type="eggNOG" id="COG4747">
    <property type="taxonomic scope" value="Bacteria"/>
</dbReference>
<feature type="domain" description="ACT" evidence="1">
    <location>
        <begin position="71"/>
        <end position="143"/>
    </location>
</feature>
<dbReference type="InterPro" id="IPR045739">
    <property type="entry name" value="ACT_dom_pair"/>
</dbReference>
<dbReference type="AlphaFoldDB" id="F4A307"/>
<dbReference type="InterPro" id="IPR002912">
    <property type="entry name" value="ACT_dom"/>
</dbReference>
<dbReference type="STRING" id="697281.Mahau_2178"/>
<organism evidence="2 3">
    <name type="scientific">Mahella australiensis (strain DSM 15567 / CIP 107919 / 50-1 BON)</name>
    <dbReference type="NCBI Taxonomy" id="697281"/>
    <lineage>
        <taxon>Bacteria</taxon>
        <taxon>Bacillati</taxon>
        <taxon>Bacillota</taxon>
        <taxon>Clostridia</taxon>
        <taxon>Thermoanaerobacterales</taxon>
        <taxon>Thermoanaerobacterales Family IV. Incertae Sedis</taxon>
        <taxon>Mahella</taxon>
    </lineage>
</organism>
<name>F4A307_MAHA5</name>
<dbReference type="KEGG" id="mas:Mahau_2178"/>
<dbReference type="CDD" id="cd04908">
    <property type="entry name" value="ACT_Bt0572_1"/>
    <property type="match status" value="1"/>
</dbReference>
<dbReference type="PANTHER" id="PTHR40099">
    <property type="entry name" value="ACETOLACTATE SYNTHASE, SMALL SUBUNIT"/>
    <property type="match status" value="1"/>
</dbReference>
<evidence type="ECO:0000313" key="3">
    <source>
        <dbReference type="Proteomes" id="UP000008457"/>
    </source>
</evidence>
<dbReference type="HOGENOM" id="CLU_136790_2_1_9"/>
<dbReference type="RefSeq" id="WP_013781777.1">
    <property type="nucleotide sequence ID" value="NC_015520.1"/>
</dbReference>
<dbReference type="OrthoDB" id="9790662at2"/>
<proteinExistence type="predicted"/>
<accession>F4A307</accession>
<evidence type="ECO:0000259" key="1">
    <source>
        <dbReference type="PROSITE" id="PS51671"/>
    </source>
</evidence>
<reference evidence="2 3" key="2">
    <citation type="journal article" date="2011" name="Stand. Genomic Sci.">
        <title>Complete genome sequence of Mahella australiensis type strain (50-1 BON).</title>
        <authorList>
            <person name="Sikorski J."/>
            <person name="Teshima H."/>
            <person name="Nolan M."/>
            <person name="Lucas S."/>
            <person name="Hammon N."/>
            <person name="Deshpande S."/>
            <person name="Cheng J.F."/>
            <person name="Pitluck S."/>
            <person name="Liolios K."/>
            <person name="Pagani I."/>
            <person name="Ivanova N."/>
            <person name="Huntemann M."/>
            <person name="Mavromatis K."/>
            <person name="Ovchinikova G."/>
            <person name="Pati A."/>
            <person name="Tapia R."/>
            <person name="Han C."/>
            <person name="Goodwin L."/>
            <person name="Chen A."/>
            <person name="Palaniappan K."/>
            <person name="Land M."/>
            <person name="Hauser L."/>
            <person name="Ngatchou-Djao O.D."/>
            <person name="Rohde M."/>
            <person name="Pukall R."/>
            <person name="Spring S."/>
            <person name="Abt B."/>
            <person name="Goker M."/>
            <person name="Detter J.C."/>
            <person name="Woyke T."/>
            <person name="Bristow J."/>
            <person name="Markowitz V."/>
            <person name="Hugenholtz P."/>
            <person name="Eisen J.A."/>
            <person name="Kyrpides N.C."/>
            <person name="Klenk H.P."/>
            <person name="Lapidus A."/>
        </authorList>
    </citation>
    <scope>NUCLEOTIDE SEQUENCE [LARGE SCALE GENOMIC DNA]</scope>
    <source>
        <strain evidence="3">DSM 15567 / CIP 107919 / 50-1 BON</strain>
    </source>
</reference>
<reference evidence="3" key="1">
    <citation type="submission" date="2010-11" db="EMBL/GenBank/DDBJ databases">
        <title>The complete genome of Mahella australiensis DSM 15567.</title>
        <authorList>
            <consortium name="US DOE Joint Genome Institute (JGI-PGF)"/>
            <person name="Lucas S."/>
            <person name="Copeland A."/>
            <person name="Lapidus A."/>
            <person name="Bruce D."/>
            <person name="Goodwin L."/>
            <person name="Pitluck S."/>
            <person name="Kyrpides N."/>
            <person name="Mavromatis K."/>
            <person name="Pagani I."/>
            <person name="Ivanova N."/>
            <person name="Teshima H."/>
            <person name="Brettin T."/>
            <person name="Detter J.C."/>
            <person name="Han C."/>
            <person name="Tapia R."/>
            <person name="Land M."/>
            <person name="Hauser L."/>
            <person name="Markowitz V."/>
            <person name="Cheng J.-F."/>
            <person name="Hugenholtz P."/>
            <person name="Woyke T."/>
            <person name="Wu D."/>
            <person name="Spring S."/>
            <person name="Pukall R."/>
            <person name="Steenblock K."/>
            <person name="Schneider S."/>
            <person name="Klenk H.-P."/>
            <person name="Eisen J.A."/>
        </authorList>
    </citation>
    <scope>NUCLEOTIDE SEQUENCE [LARGE SCALE GENOMIC DNA]</scope>
    <source>
        <strain evidence="3">DSM 15567 / CIP 107919 / 50-1 BON</strain>
    </source>
</reference>
<protein>
    <submittedName>
        <fullName evidence="2">ACT domain protein</fullName>
    </submittedName>
</protein>
<evidence type="ECO:0000313" key="2">
    <source>
        <dbReference type="EMBL" id="AEE97350.1"/>
    </source>
</evidence>
<dbReference type="InterPro" id="IPR045865">
    <property type="entry name" value="ACT-like_dom_sf"/>
</dbReference>
<dbReference type="PANTHER" id="PTHR40099:SF1">
    <property type="entry name" value="ACETOLACTATE SYNTHASE, SMALL SUBUNIT"/>
    <property type="match status" value="1"/>
</dbReference>
<dbReference type="Proteomes" id="UP000008457">
    <property type="component" value="Chromosome"/>
</dbReference>